<dbReference type="OrthoDB" id="9811174at2"/>
<dbReference type="AlphaFoldDB" id="A0A2Z6T8Y2"/>
<dbReference type="SMART" id="SM00422">
    <property type="entry name" value="HTH_MERR"/>
    <property type="match status" value="1"/>
</dbReference>
<dbReference type="PROSITE" id="PS50937">
    <property type="entry name" value="HTH_MERR_2"/>
    <property type="match status" value="1"/>
</dbReference>
<protein>
    <submittedName>
        <fullName evidence="4">MerR family transcriptional regulator</fullName>
    </submittedName>
</protein>
<dbReference type="InterPro" id="IPR047057">
    <property type="entry name" value="MerR_fam"/>
</dbReference>
<dbReference type="GO" id="GO:0003677">
    <property type="term" value="F:DNA binding"/>
    <property type="evidence" value="ECO:0007669"/>
    <property type="project" value="UniProtKB-KW"/>
</dbReference>
<gene>
    <name evidence="4" type="primary">merR</name>
    <name evidence="4" type="ORF">LrDSM24759_08520</name>
</gene>
<dbReference type="PANTHER" id="PTHR30204:SF98">
    <property type="entry name" value="HTH-TYPE TRANSCRIPTIONAL REGULATOR ADHR"/>
    <property type="match status" value="1"/>
</dbReference>
<evidence type="ECO:0000313" key="5">
    <source>
        <dbReference type="Proteomes" id="UP000257317"/>
    </source>
</evidence>
<dbReference type="SUPFAM" id="SSF46955">
    <property type="entry name" value="Putative DNA-binding domain"/>
    <property type="match status" value="1"/>
</dbReference>
<dbReference type="EMBL" id="BFBY01000005">
    <property type="protein sequence ID" value="GBG04938.1"/>
    <property type="molecule type" value="Genomic_DNA"/>
</dbReference>
<keyword evidence="2" id="KW-0175">Coiled coil</keyword>
<feature type="coiled-coil region" evidence="2">
    <location>
        <begin position="77"/>
        <end position="111"/>
    </location>
</feature>
<reference evidence="5" key="1">
    <citation type="submission" date="2018-03" db="EMBL/GenBank/DDBJ databases">
        <title>New taxa in the Lactobacillus gasseri group.</title>
        <authorList>
            <person name="Tanizawa Y."/>
            <person name="Tohno M."/>
            <person name="Endo A."/>
            <person name="Arita M."/>
        </authorList>
    </citation>
    <scope>NUCLEOTIDE SEQUENCE [LARGE SCALE GENOMIC DNA]</scope>
    <source>
        <strain evidence="5">DSM 24759</strain>
    </source>
</reference>
<name>A0A2Z6T8Y2_9LACO</name>
<keyword evidence="1" id="KW-0238">DNA-binding</keyword>
<evidence type="ECO:0000313" key="4">
    <source>
        <dbReference type="EMBL" id="GBG04938.1"/>
    </source>
</evidence>
<proteinExistence type="predicted"/>
<dbReference type="Proteomes" id="UP000257317">
    <property type="component" value="Unassembled WGS sequence"/>
</dbReference>
<dbReference type="RefSeq" id="WP_117118275.1">
    <property type="nucleotide sequence ID" value="NZ_BFBY01000005.1"/>
</dbReference>
<evidence type="ECO:0000256" key="1">
    <source>
        <dbReference type="ARBA" id="ARBA00023125"/>
    </source>
</evidence>
<dbReference type="GO" id="GO:0003700">
    <property type="term" value="F:DNA-binding transcription factor activity"/>
    <property type="evidence" value="ECO:0007669"/>
    <property type="project" value="InterPro"/>
</dbReference>
<dbReference type="CDD" id="cd01109">
    <property type="entry name" value="HTH_YyaN"/>
    <property type="match status" value="1"/>
</dbReference>
<feature type="domain" description="HTH merR-type" evidence="3">
    <location>
        <begin position="1"/>
        <end position="72"/>
    </location>
</feature>
<evidence type="ECO:0000259" key="3">
    <source>
        <dbReference type="PROSITE" id="PS50937"/>
    </source>
</evidence>
<organism evidence="4 5">
    <name type="scientific">Lactobacillus rodentium</name>
    <dbReference type="NCBI Taxonomy" id="947835"/>
    <lineage>
        <taxon>Bacteria</taxon>
        <taxon>Bacillati</taxon>
        <taxon>Bacillota</taxon>
        <taxon>Bacilli</taxon>
        <taxon>Lactobacillales</taxon>
        <taxon>Lactobacillaceae</taxon>
        <taxon>Lactobacillus</taxon>
    </lineage>
</organism>
<keyword evidence="5" id="KW-1185">Reference proteome</keyword>
<dbReference type="InterPro" id="IPR009061">
    <property type="entry name" value="DNA-bd_dom_put_sf"/>
</dbReference>
<comment type="caution">
    <text evidence="4">The sequence shown here is derived from an EMBL/GenBank/DDBJ whole genome shotgun (WGS) entry which is preliminary data.</text>
</comment>
<dbReference type="InterPro" id="IPR000551">
    <property type="entry name" value="MerR-type_HTH_dom"/>
</dbReference>
<accession>A0A2Z6T8Y2</accession>
<evidence type="ECO:0000256" key="2">
    <source>
        <dbReference type="SAM" id="Coils"/>
    </source>
</evidence>
<sequence length="140" mass="16173">MADLTITQVSKKYGLTTDTLRYYERIGLLPPIPRKSNGNRYFPREILDWIELVVCLRQAGVPIEKLIDYAHLLALGDASLKAREDLLQEQLDSLKQKRKSLDNSIDRLTCKIDLYKTGKIKDSKNYFVDLKRKGSNNNEE</sequence>
<dbReference type="Gene3D" id="1.10.1660.10">
    <property type="match status" value="1"/>
</dbReference>
<dbReference type="Pfam" id="PF13411">
    <property type="entry name" value="MerR_1"/>
    <property type="match status" value="1"/>
</dbReference>
<dbReference type="PANTHER" id="PTHR30204">
    <property type="entry name" value="REDOX-CYCLING DRUG-SENSING TRANSCRIPTIONAL ACTIVATOR SOXR"/>
    <property type="match status" value="1"/>
</dbReference>